<dbReference type="Proteomes" id="UP000037122">
    <property type="component" value="Unassembled WGS sequence"/>
</dbReference>
<dbReference type="AlphaFoldDB" id="A0A0L0NWU5"/>
<dbReference type="Pfam" id="PF08737">
    <property type="entry name" value="Rgp1"/>
    <property type="match status" value="2"/>
</dbReference>
<gene>
    <name evidence="1" type="ORF">QG37_04558</name>
</gene>
<sequence>MPSINPLGHRLTKDSLANYAISVTYNDIPLEPDFFECLVEITSTVKREANGREKQTGTPKKTLDSWFLGFFSQESVAAVDLEPQETRLLLGYVQLLGYIRLNNHVGTDGSSNPANNPYWKNSQYLEMYGKEDLDVQIDTVRKTPFLKTFAGDNGAKKRTGGVSDLNSHRYDARTQYLIHDLVYPFNTLISPPDNPDTHAEELAREVSQNVIPFYVTAQLLLFSKTILSPGKSDRYVLKVPKPLNDLPPSYNTKLTGATGDTGLVSIGYSLIVGVSEEINGQLTPRNMYFPFEFRLGKKGWDREWLQADYLQEPVVDTLWETEVRGKQKEKPNNKGSKEKLLRDIDTLIESDVQVVAANERRKSSVLKPLTENKGLISQLPAKLRVSYQIRVNGVALCTLTMSKPFYHVGDDVHFFLDVENQHGDCARVVGYYAYVEAHEIFNLPEKKQFVNTYKVTPTIKTNLLATALAAHWDSDSSPVSVSNMLNLPRHATQQFQSLAFMDLRYFFVCKFLLNDFTELSGNNDIKGYADYLQEYKFDNEGTEFKFAIPLVVLP</sequence>
<name>A0A0L0NWU5_CANAR</name>
<dbReference type="VEuPathDB" id="FungiDB:B9J08_004368"/>
<dbReference type="EMBL" id="LGST01000031">
    <property type="protein sequence ID" value="KND98657.1"/>
    <property type="molecule type" value="Genomic_DNA"/>
</dbReference>
<organism evidence="1 2">
    <name type="scientific">Candidozyma auris</name>
    <name type="common">Yeast</name>
    <name type="synonym">Candida auris</name>
    <dbReference type="NCBI Taxonomy" id="498019"/>
    <lineage>
        <taxon>Eukaryota</taxon>
        <taxon>Fungi</taxon>
        <taxon>Dikarya</taxon>
        <taxon>Ascomycota</taxon>
        <taxon>Saccharomycotina</taxon>
        <taxon>Pichiomycetes</taxon>
        <taxon>Metschnikowiaceae</taxon>
        <taxon>Candidozyma</taxon>
    </lineage>
</organism>
<dbReference type="PANTHER" id="PTHR12507">
    <property type="entry name" value="REDUCED GROWTH PHENOTYPE 1 RGP1, YEAST -RELATED"/>
    <property type="match status" value="1"/>
</dbReference>
<dbReference type="VEuPathDB" id="FungiDB:CJI97_004431"/>
<dbReference type="InterPro" id="IPR014848">
    <property type="entry name" value="Rgp1"/>
</dbReference>
<protein>
    <recommendedName>
        <fullName evidence="3">Rgp1-domain-containing protein</fullName>
    </recommendedName>
</protein>
<proteinExistence type="predicted"/>
<evidence type="ECO:0008006" key="3">
    <source>
        <dbReference type="Google" id="ProtNLM"/>
    </source>
</evidence>
<accession>A0A0L0NWU5</accession>
<evidence type="ECO:0000313" key="1">
    <source>
        <dbReference type="EMBL" id="KND98657.1"/>
    </source>
</evidence>
<reference evidence="2" key="1">
    <citation type="journal article" date="2015" name="BMC Genomics">
        <title>Draft genome of a commonly misdiagnosed multidrug resistant pathogen Candida auris.</title>
        <authorList>
            <person name="Chatterjee S."/>
            <person name="Alampalli S.V."/>
            <person name="Nageshan R.K."/>
            <person name="Chettiar S.T."/>
            <person name="Joshi S."/>
            <person name="Tatu U.S."/>
        </authorList>
    </citation>
    <scope>NUCLEOTIDE SEQUENCE [LARGE SCALE GENOMIC DNA]</scope>
    <source>
        <strain evidence="2">6684</strain>
    </source>
</reference>
<dbReference type="VEuPathDB" id="FungiDB:CJJ09_005049"/>
<evidence type="ECO:0000313" key="2">
    <source>
        <dbReference type="Proteomes" id="UP000037122"/>
    </source>
</evidence>
<comment type="caution">
    <text evidence="1">The sequence shown here is derived from an EMBL/GenBank/DDBJ whole genome shotgun (WGS) entry which is preliminary data.</text>
</comment>
<dbReference type="VEuPathDB" id="FungiDB:CJI96_0005390"/>
<dbReference type="VEuPathDB" id="FungiDB:CJJ07_004738"/>
<dbReference type="VEuPathDB" id="FungiDB:QG37_04558"/>